<feature type="domain" description="X8" evidence="9">
    <location>
        <begin position="366"/>
        <end position="449"/>
    </location>
</feature>
<gene>
    <name evidence="10" type="ORF">DH2020_015472</name>
</gene>
<evidence type="ECO:0000256" key="4">
    <source>
        <dbReference type="ARBA" id="ARBA00023157"/>
    </source>
</evidence>
<dbReference type="InterPro" id="IPR012946">
    <property type="entry name" value="X8"/>
</dbReference>
<evidence type="ECO:0000256" key="6">
    <source>
        <dbReference type="RuleBase" id="RU004335"/>
    </source>
</evidence>
<evidence type="ECO:0000256" key="5">
    <source>
        <dbReference type="ARBA" id="ARBA00023295"/>
    </source>
</evidence>
<evidence type="ECO:0000313" key="11">
    <source>
        <dbReference type="Proteomes" id="UP001318860"/>
    </source>
</evidence>
<evidence type="ECO:0000313" key="10">
    <source>
        <dbReference type="EMBL" id="KAK6150540.1"/>
    </source>
</evidence>
<evidence type="ECO:0000256" key="2">
    <source>
        <dbReference type="ARBA" id="ARBA00022729"/>
    </source>
</evidence>
<dbReference type="InterPro" id="IPR017853">
    <property type="entry name" value="GH"/>
</dbReference>
<dbReference type="PANTHER" id="PTHR32227">
    <property type="entry name" value="GLUCAN ENDO-1,3-BETA-GLUCOSIDASE BG1-RELATED-RELATED"/>
    <property type="match status" value="1"/>
</dbReference>
<dbReference type="Gene3D" id="1.20.58.1040">
    <property type="match status" value="1"/>
</dbReference>
<evidence type="ECO:0000256" key="3">
    <source>
        <dbReference type="ARBA" id="ARBA00022801"/>
    </source>
</evidence>
<dbReference type="PROSITE" id="PS00587">
    <property type="entry name" value="GLYCOSYL_HYDROL_F17"/>
    <property type="match status" value="1"/>
</dbReference>
<dbReference type="InterPro" id="IPR044965">
    <property type="entry name" value="Glyco_hydro_17_plant"/>
</dbReference>
<protein>
    <recommendedName>
        <fullName evidence="9">X8 domain-containing protein</fullName>
    </recommendedName>
</protein>
<evidence type="ECO:0000256" key="8">
    <source>
        <dbReference type="SAM" id="SignalP"/>
    </source>
</evidence>
<proteinExistence type="inferred from homology"/>
<accession>A0ABR0WWY0</accession>
<dbReference type="SUPFAM" id="SSF51445">
    <property type="entry name" value="(Trans)glycosidases"/>
    <property type="match status" value="1"/>
</dbReference>
<comment type="similarity">
    <text evidence="1 6">Belongs to the glycosyl hydrolase 17 family.</text>
</comment>
<dbReference type="SMART" id="SM00768">
    <property type="entry name" value="X8"/>
    <property type="match status" value="1"/>
</dbReference>
<dbReference type="Gene3D" id="3.20.20.80">
    <property type="entry name" value="Glycosidases"/>
    <property type="match status" value="1"/>
</dbReference>
<dbReference type="Pfam" id="PF07983">
    <property type="entry name" value="X8"/>
    <property type="match status" value="1"/>
</dbReference>
<dbReference type="Proteomes" id="UP001318860">
    <property type="component" value="Unassembled WGS sequence"/>
</dbReference>
<comment type="caution">
    <text evidence="10">The sequence shown here is derived from an EMBL/GenBank/DDBJ whole genome shotgun (WGS) entry which is preliminary data.</text>
</comment>
<sequence length="497" mass="55406">MKTTSSWGVGALLLLALHLVYVVDGIGVNWGTQASQNLHPSIIVQILKDNKIGKVKLFDSDPWTVNFFAGTGIEVMLGIPNNQLATLAKNYDKAKDWVKHNVAKHLYNGGVNIKYVAVGNEPFLKAYNGSNIDTTFPALKNIQKALNEHGIGDKIKVTIPQNGDVYDSGSDGPSAGNFRSDIRDLMTQIVQFFQDNNSPFLVNIYPFLSLYQNPNFPVEFAFFDGGAQPVNDNGISYTNMLDANLDTLVWALKKADAPKVKIIIGEIGWPTDGNINANVDMAKRFYDGFFKKMATKKGSPLYQENIEYYLFSLTDENQKSVAPGDFERHWGIFRYDGQPKFSMDITGNGNDKMPVPGKNVKYLESKWCVFNSDIKNMDRVPANMDFACSNGDCTSLKPGCSCSDLNQHDRISYAFNNYFQMNNQDVRSCDFQGLARIVNVNASTQHCFFPIANEIFGREVGIEDGNHFAVFEERNKDVGIKRDFGLSQVDGQLETIG</sequence>
<name>A0ABR0WWY0_REHGL</name>
<evidence type="ECO:0000259" key="9">
    <source>
        <dbReference type="SMART" id="SM00768"/>
    </source>
</evidence>
<keyword evidence="11" id="KW-1185">Reference proteome</keyword>
<keyword evidence="3 7" id="KW-0378">Hydrolase</keyword>
<keyword evidence="4" id="KW-1015">Disulfide bond</keyword>
<evidence type="ECO:0000256" key="7">
    <source>
        <dbReference type="RuleBase" id="RU004336"/>
    </source>
</evidence>
<dbReference type="EMBL" id="JABTTQ020000008">
    <property type="protein sequence ID" value="KAK6150540.1"/>
    <property type="molecule type" value="Genomic_DNA"/>
</dbReference>
<organism evidence="10 11">
    <name type="scientific">Rehmannia glutinosa</name>
    <name type="common">Chinese foxglove</name>
    <dbReference type="NCBI Taxonomy" id="99300"/>
    <lineage>
        <taxon>Eukaryota</taxon>
        <taxon>Viridiplantae</taxon>
        <taxon>Streptophyta</taxon>
        <taxon>Embryophyta</taxon>
        <taxon>Tracheophyta</taxon>
        <taxon>Spermatophyta</taxon>
        <taxon>Magnoliopsida</taxon>
        <taxon>eudicotyledons</taxon>
        <taxon>Gunneridae</taxon>
        <taxon>Pentapetalae</taxon>
        <taxon>asterids</taxon>
        <taxon>lamiids</taxon>
        <taxon>Lamiales</taxon>
        <taxon>Orobanchaceae</taxon>
        <taxon>Rehmannieae</taxon>
        <taxon>Rehmannia</taxon>
    </lineage>
</organism>
<feature type="chain" id="PRO_5046733542" description="X8 domain-containing protein" evidence="8">
    <location>
        <begin position="26"/>
        <end position="497"/>
    </location>
</feature>
<feature type="signal peptide" evidence="8">
    <location>
        <begin position="1"/>
        <end position="25"/>
    </location>
</feature>
<dbReference type="InterPro" id="IPR000490">
    <property type="entry name" value="Glyco_hydro_17"/>
</dbReference>
<keyword evidence="5 7" id="KW-0326">Glycosidase</keyword>
<keyword evidence="2 8" id="KW-0732">Signal</keyword>
<evidence type="ECO:0000256" key="1">
    <source>
        <dbReference type="ARBA" id="ARBA00008773"/>
    </source>
</evidence>
<reference evidence="10 11" key="1">
    <citation type="journal article" date="2021" name="Comput. Struct. Biotechnol. J.">
        <title>De novo genome assembly of the potent medicinal plant Rehmannia glutinosa using nanopore technology.</title>
        <authorList>
            <person name="Ma L."/>
            <person name="Dong C."/>
            <person name="Song C."/>
            <person name="Wang X."/>
            <person name="Zheng X."/>
            <person name="Niu Y."/>
            <person name="Chen S."/>
            <person name="Feng W."/>
        </authorList>
    </citation>
    <scope>NUCLEOTIDE SEQUENCE [LARGE SCALE GENOMIC DNA]</scope>
    <source>
        <strain evidence="10">DH-2019</strain>
    </source>
</reference>
<dbReference type="Pfam" id="PF00332">
    <property type="entry name" value="Glyco_hydro_17"/>
    <property type="match status" value="1"/>
</dbReference>